<gene>
    <name evidence="2" type="ORF">Bfra_001286</name>
</gene>
<dbReference type="AlphaFoldDB" id="A0A8H6B0G4"/>
<dbReference type="EMBL" id="JABFCT010000003">
    <property type="protein sequence ID" value="KAF5876928.1"/>
    <property type="molecule type" value="Genomic_DNA"/>
</dbReference>
<keyword evidence="1" id="KW-0732">Signal</keyword>
<dbReference type="PANTHER" id="PTHR36578">
    <property type="entry name" value="CHROMOSOME 15, WHOLE GENOME SHOTGUN SEQUENCE"/>
    <property type="match status" value="1"/>
</dbReference>
<accession>A0A8H6B0G4</accession>
<dbReference type="GeneID" id="59255412"/>
<keyword evidence="3" id="KW-1185">Reference proteome</keyword>
<name>A0A8H6B0G4_9HELO</name>
<sequence>MRPVIITSAFAALAFANPLPQVIDLGAIDDLPPAEVYIAPVDIPSQDVVTKPAVDATNEAAGAVNNVAVRDIPAIPAIPAVPDIPAIPDTPAIPAIPDTPAIPAVPAIPDVFAKKRDLTKRDCEQQPAGYGPNSKPDTADAFLADPQYNKIASKAPTPQGYTLAFSELKGSTQTTSYLGYKTLKSYDTVECAQYCDQQDGCIAFNIYFERDPTVDPGYKCSNPPSTVNYKCVKWGVQIKKETATNTGQYRKDFRVVISGSNGYNKKYSPAPCDKYNGPVSLGGAMQAPLDPVTKTDTYMGYKFFSFDDVKTYEYGVVACTSACTTQSKYNLEHPPSSGHPAICNQVVVYVLSQSNKPQGIYCSMYTEVWASNHATNYGQWRGSEYWSVSQAYSYSRADYDAKYPKAICDVGGCPADCYKGGNWGGWGSEKKCKSKRSKAVTL</sequence>
<comment type="caution">
    <text evidence="2">The sequence shown here is derived from an EMBL/GenBank/DDBJ whole genome shotgun (WGS) entry which is preliminary data.</text>
</comment>
<dbReference type="Proteomes" id="UP000531561">
    <property type="component" value="Unassembled WGS sequence"/>
</dbReference>
<organism evidence="2 3">
    <name type="scientific">Botrytis fragariae</name>
    <dbReference type="NCBI Taxonomy" id="1964551"/>
    <lineage>
        <taxon>Eukaryota</taxon>
        <taxon>Fungi</taxon>
        <taxon>Dikarya</taxon>
        <taxon>Ascomycota</taxon>
        <taxon>Pezizomycotina</taxon>
        <taxon>Leotiomycetes</taxon>
        <taxon>Helotiales</taxon>
        <taxon>Sclerotiniaceae</taxon>
        <taxon>Botrytis</taxon>
    </lineage>
</organism>
<dbReference type="RefSeq" id="XP_037195874.1">
    <property type="nucleotide sequence ID" value="XM_037331720.1"/>
</dbReference>
<dbReference type="OrthoDB" id="271448at2759"/>
<proteinExistence type="predicted"/>
<feature type="chain" id="PRO_5034316658" evidence="1">
    <location>
        <begin position="17"/>
        <end position="442"/>
    </location>
</feature>
<dbReference type="PANTHER" id="PTHR36578:SF2">
    <property type="entry name" value="PA14 DOMAIN-CONTAINING PROTEIN"/>
    <property type="match status" value="1"/>
</dbReference>
<protein>
    <submittedName>
        <fullName evidence="2">Putative carbohydrate-binding -like protein</fullName>
    </submittedName>
</protein>
<evidence type="ECO:0000313" key="3">
    <source>
        <dbReference type="Proteomes" id="UP000531561"/>
    </source>
</evidence>
<evidence type="ECO:0000313" key="2">
    <source>
        <dbReference type="EMBL" id="KAF5876928.1"/>
    </source>
</evidence>
<feature type="signal peptide" evidence="1">
    <location>
        <begin position="1"/>
        <end position="16"/>
    </location>
</feature>
<evidence type="ECO:0000256" key="1">
    <source>
        <dbReference type="SAM" id="SignalP"/>
    </source>
</evidence>
<reference evidence="2 3" key="1">
    <citation type="journal article" date="2020" name="Phytopathology">
        <title>A high-quality genome resource of Botrytis fragariae, a new and rapidly spreading fungal pathogen causing strawberry gray mold in the U.S.A.</title>
        <authorList>
            <person name="Wu Y."/>
            <person name="Saski C.A."/>
            <person name="Schnabel G."/>
            <person name="Xiao S."/>
            <person name="Hu M."/>
        </authorList>
    </citation>
    <scope>NUCLEOTIDE SEQUENCE [LARGE SCALE GENOMIC DNA]</scope>
    <source>
        <strain evidence="2 3">BVB16</strain>
    </source>
</reference>